<evidence type="ECO:0000313" key="7">
    <source>
        <dbReference type="EMBL" id="SVA93846.1"/>
    </source>
</evidence>
<evidence type="ECO:0008006" key="8">
    <source>
        <dbReference type="Google" id="ProtNLM"/>
    </source>
</evidence>
<evidence type="ECO:0000256" key="3">
    <source>
        <dbReference type="ARBA" id="ARBA00022692"/>
    </source>
</evidence>
<reference evidence="7" key="1">
    <citation type="submission" date="2018-05" db="EMBL/GenBank/DDBJ databases">
        <authorList>
            <person name="Lanie J.A."/>
            <person name="Ng W.-L."/>
            <person name="Kazmierczak K.M."/>
            <person name="Andrzejewski T.M."/>
            <person name="Davidsen T.M."/>
            <person name="Wayne K.J."/>
            <person name="Tettelin H."/>
            <person name="Glass J.I."/>
            <person name="Rusch D."/>
            <person name="Podicherti R."/>
            <person name="Tsui H.-C.T."/>
            <person name="Winkler M.E."/>
        </authorList>
    </citation>
    <scope>NUCLEOTIDE SEQUENCE</scope>
</reference>
<sequence length="377" mass="41171">MKGIKGILSLSVGDYGGAIIASAFWFLLAFLISPEEYGEIHYFIGIAGLAFSISLLTTQETIVVYTAKNVKLAPTLFLISLIAGGIAAVVITALFSRFDSSFLLLGFIVNDLAIGYIVGKKLFTKYPKYFLLQKSLTFVLGISFFYLFGVEGIIFAIALSYGHFLFIIAKVFRTSSIDFSLLKKHRGFIGNNYFMNVSGAVRSHIDKIIIVPLIGFEILGNYALALQIYAVLMIFSNIIYRYALPHDASGTSTRKIKLIGLSYAVGVSMLGFTILPMIVPQIFEKFNDIGPAIQIISLAIIPTTIGLFYTSQILGREKSSVILASRILGSISIIAMLVVLAPLYGMVGAASAFVLSALVGCVFLVCAEYYRTHNQRN</sequence>
<dbReference type="GO" id="GO:0005886">
    <property type="term" value="C:plasma membrane"/>
    <property type="evidence" value="ECO:0007669"/>
    <property type="project" value="UniProtKB-SubCell"/>
</dbReference>
<proteinExistence type="predicted"/>
<dbReference type="PANTHER" id="PTHR30250">
    <property type="entry name" value="PST FAMILY PREDICTED COLANIC ACID TRANSPORTER"/>
    <property type="match status" value="1"/>
</dbReference>
<accession>A0A381ZX49</accession>
<name>A0A381ZX49_9ZZZZ</name>
<feature type="transmembrane region" description="Helical" evidence="6">
    <location>
        <begin position="40"/>
        <end position="64"/>
    </location>
</feature>
<gene>
    <name evidence="7" type="ORF">METZ01_LOCUS146700</name>
</gene>
<feature type="transmembrane region" description="Helical" evidence="6">
    <location>
        <begin position="321"/>
        <end position="344"/>
    </location>
</feature>
<feature type="transmembrane region" description="Helical" evidence="6">
    <location>
        <begin position="350"/>
        <end position="370"/>
    </location>
</feature>
<feature type="transmembrane region" description="Helical" evidence="6">
    <location>
        <begin position="222"/>
        <end position="240"/>
    </location>
</feature>
<evidence type="ECO:0000256" key="5">
    <source>
        <dbReference type="ARBA" id="ARBA00023136"/>
    </source>
</evidence>
<organism evidence="7">
    <name type="scientific">marine metagenome</name>
    <dbReference type="NCBI Taxonomy" id="408172"/>
    <lineage>
        <taxon>unclassified sequences</taxon>
        <taxon>metagenomes</taxon>
        <taxon>ecological metagenomes</taxon>
    </lineage>
</organism>
<feature type="transmembrane region" description="Helical" evidence="6">
    <location>
        <begin position="261"/>
        <end position="283"/>
    </location>
</feature>
<keyword evidence="4 6" id="KW-1133">Transmembrane helix</keyword>
<keyword evidence="5 6" id="KW-0472">Membrane</keyword>
<feature type="transmembrane region" description="Helical" evidence="6">
    <location>
        <begin position="289"/>
        <end position="309"/>
    </location>
</feature>
<feature type="transmembrane region" description="Helical" evidence="6">
    <location>
        <begin position="101"/>
        <end position="118"/>
    </location>
</feature>
<feature type="transmembrane region" description="Helical" evidence="6">
    <location>
        <begin position="12"/>
        <end position="34"/>
    </location>
</feature>
<keyword evidence="2" id="KW-1003">Cell membrane</keyword>
<dbReference type="AlphaFoldDB" id="A0A381ZX49"/>
<feature type="transmembrane region" description="Helical" evidence="6">
    <location>
        <begin position="76"/>
        <end position="95"/>
    </location>
</feature>
<evidence type="ECO:0000256" key="6">
    <source>
        <dbReference type="SAM" id="Phobius"/>
    </source>
</evidence>
<evidence type="ECO:0000256" key="1">
    <source>
        <dbReference type="ARBA" id="ARBA00004651"/>
    </source>
</evidence>
<protein>
    <recommendedName>
        <fullName evidence="8">Polysaccharide biosynthesis protein C-terminal domain-containing protein</fullName>
    </recommendedName>
</protein>
<evidence type="ECO:0000256" key="2">
    <source>
        <dbReference type="ARBA" id="ARBA00022475"/>
    </source>
</evidence>
<dbReference type="EMBL" id="UINC01023018">
    <property type="protein sequence ID" value="SVA93846.1"/>
    <property type="molecule type" value="Genomic_DNA"/>
</dbReference>
<keyword evidence="3 6" id="KW-0812">Transmembrane</keyword>
<dbReference type="InterPro" id="IPR050833">
    <property type="entry name" value="Poly_Biosynth_Transport"/>
</dbReference>
<evidence type="ECO:0000256" key="4">
    <source>
        <dbReference type="ARBA" id="ARBA00022989"/>
    </source>
</evidence>
<dbReference type="PANTHER" id="PTHR30250:SF28">
    <property type="entry name" value="POLYSACCHARIDE BIOSYNTHESIS PROTEIN"/>
    <property type="match status" value="1"/>
</dbReference>
<comment type="subcellular location">
    <subcellularLocation>
        <location evidence="1">Cell membrane</location>
        <topology evidence="1">Multi-pass membrane protein</topology>
    </subcellularLocation>
</comment>